<evidence type="ECO:0000313" key="2">
    <source>
        <dbReference type="Proteomes" id="UP001239111"/>
    </source>
</evidence>
<keyword evidence="2" id="KW-1185">Reference proteome</keyword>
<accession>A0ACC2NWJ7</accession>
<dbReference type="Proteomes" id="UP001239111">
    <property type="component" value="Chromosome 2"/>
</dbReference>
<organism evidence="1 2">
    <name type="scientific">Eretmocerus hayati</name>
    <dbReference type="NCBI Taxonomy" id="131215"/>
    <lineage>
        <taxon>Eukaryota</taxon>
        <taxon>Metazoa</taxon>
        <taxon>Ecdysozoa</taxon>
        <taxon>Arthropoda</taxon>
        <taxon>Hexapoda</taxon>
        <taxon>Insecta</taxon>
        <taxon>Pterygota</taxon>
        <taxon>Neoptera</taxon>
        <taxon>Endopterygota</taxon>
        <taxon>Hymenoptera</taxon>
        <taxon>Apocrita</taxon>
        <taxon>Proctotrupomorpha</taxon>
        <taxon>Chalcidoidea</taxon>
        <taxon>Aphelinidae</taxon>
        <taxon>Aphelininae</taxon>
        <taxon>Eretmocerus</taxon>
    </lineage>
</organism>
<dbReference type="EMBL" id="CM056742">
    <property type="protein sequence ID" value="KAJ8675516.1"/>
    <property type="molecule type" value="Genomic_DNA"/>
</dbReference>
<comment type="caution">
    <text evidence="1">The sequence shown here is derived from an EMBL/GenBank/DDBJ whole genome shotgun (WGS) entry which is preliminary data.</text>
</comment>
<proteinExistence type="predicted"/>
<reference evidence="1" key="1">
    <citation type="submission" date="2023-04" db="EMBL/GenBank/DDBJ databases">
        <title>A chromosome-level genome assembly of the parasitoid wasp Eretmocerus hayati.</title>
        <authorList>
            <person name="Zhong Y."/>
            <person name="Liu S."/>
            <person name="Liu Y."/>
        </authorList>
    </citation>
    <scope>NUCLEOTIDE SEQUENCE</scope>
    <source>
        <strain evidence="1">ZJU_SS_LIU_2023</strain>
    </source>
</reference>
<gene>
    <name evidence="1" type="ORF">QAD02_011302</name>
</gene>
<evidence type="ECO:0000313" key="1">
    <source>
        <dbReference type="EMBL" id="KAJ8675516.1"/>
    </source>
</evidence>
<protein>
    <submittedName>
        <fullName evidence="1">Uncharacterized protein</fullName>
    </submittedName>
</protein>
<sequence>MKRRRRASKQSAPRKSQRTGTENERNRAAQGEEEPAESDGEIEVPAAQHNQHQARGRPPVRADHQARGRPPVQADHQAAVLEDEYDEPQFQGADLQPRARARGPQSQRPARRRAPSPGGEIPARQRRGRPPIVTDNDAAQQRPGVALSPPLPAPPRRARGRPRAAIQHDIQAANQIKEIQPPAPRQRRGRGKDNTPAPEPELPVQQLQPAQEHHQQGQDEYEFVHENDVGEHHILPPRRRARQRQREEAAAQPQQDGRGERYEPEIALTPPRQRRSRRDYIDEPDHEALELLQPPSPRPCLGRRARSAATPGQHVQLPFSLPRQERHGDAAFPPEQRAQLPPPRPRRERRGDAAATPELPEQPTSHLPRRPRRGDHAPLREHQGRPTMAPTEQQSSLQAPAERRAMSRRQNHQNQRPAATTTSTAADRQVEYRDFSQQNFHDDEFGYSNQINFLQHIVLDIK</sequence>
<name>A0ACC2NWJ7_9HYME</name>